<feature type="compositionally biased region" description="Low complexity" evidence="2">
    <location>
        <begin position="77"/>
        <end position="97"/>
    </location>
</feature>
<protein>
    <submittedName>
        <fullName evidence="3">Uncharacterized protein</fullName>
    </submittedName>
</protein>
<comment type="caution">
    <text evidence="3">The sequence shown here is derived from an EMBL/GenBank/DDBJ whole genome shotgun (WGS) entry which is preliminary data.</text>
</comment>
<accession>A0A423X036</accession>
<proteinExistence type="predicted"/>
<gene>
    <name evidence="3" type="ORF">VPNG_05695</name>
</gene>
<keyword evidence="1" id="KW-0175">Coiled coil</keyword>
<keyword evidence="4" id="KW-1185">Reference proteome</keyword>
<evidence type="ECO:0000313" key="4">
    <source>
        <dbReference type="Proteomes" id="UP000285146"/>
    </source>
</evidence>
<dbReference type="STRING" id="1230097.A0A423X036"/>
<feature type="compositionally biased region" description="Polar residues" evidence="2">
    <location>
        <begin position="1"/>
        <end position="11"/>
    </location>
</feature>
<dbReference type="OrthoDB" id="5243373at2759"/>
<evidence type="ECO:0000256" key="1">
    <source>
        <dbReference type="SAM" id="Coils"/>
    </source>
</evidence>
<dbReference type="EMBL" id="LKEB01000032">
    <property type="protein sequence ID" value="ROW09183.1"/>
    <property type="molecule type" value="Genomic_DNA"/>
</dbReference>
<feature type="compositionally biased region" description="Polar residues" evidence="2">
    <location>
        <begin position="48"/>
        <end position="76"/>
    </location>
</feature>
<name>A0A423X036_9PEZI</name>
<dbReference type="InParanoid" id="A0A423X036"/>
<dbReference type="AlphaFoldDB" id="A0A423X036"/>
<feature type="coiled-coil region" evidence="1">
    <location>
        <begin position="141"/>
        <end position="175"/>
    </location>
</feature>
<reference evidence="3 4" key="1">
    <citation type="submission" date="2015-09" db="EMBL/GenBank/DDBJ databases">
        <title>Host preference determinants of Valsa canker pathogens revealed by comparative genomics.</title>
        <authorList>
            <person name="Yin Z."/>
            <person name="Huang L."/>
        </authorList>
    </citation>
    <scope>NUCLEOTIDE SEQUENCE [LARGE SCALE GENOMIC DNA]</scope>
    <source>
        <strain evidence="3 4">SXYLt</strain>
    </source>
</reference>
<dbReference type="Proteomes" id="UP000285146">
    <property type="component" value="Unassembled WGS sequence"/>
</dbReference>
<sequence>MKKTSAMSSTILAELDTQIDGSPTTPRSPLKFTAQQEIRPIGYHSSPVLPTTSSDGYTDSPHLYQQSIPSNGNHTMNQSSNPGSYSPSPSRGQSASSLRDQIRSLRQELSSKDGECARLRHALQESTKAGQMGEVLLREDLDHTRADCARWKRRAERAENKVERFERLAMRIKDARGNGSDAYGRGEQDEFSFICGPDHLDIGERTPQRQLSARMNQGARRVPEQVYPGRPGVASLDGISDCSGGTVVKNSNGGGDGGNPALWATVDELVDFASPGLAGDRM</sequence>
<evidence type="ECO:0000313" key="3">
    <source>
        <dbReference type="EMBL" id="ROW09183.1"/>
    </source>
</evidence>
<organism evidence="3 4">
    <name type="scientific">Cytospora leucostoma</name>
    <dbReference type="NCBI Taxonomy" id="1230097"/>
    <lineage>
        <taxon>Eukaryota</taxon>
        <taxon>Fungi</taxon>
        <taxon>Dikarya</taxon>
        <taxon>Ascomycota</taxon>
        <taxon>Pezizomycotina</taxon>
        <taxon>Sordariomycetes</taxon>
        <taxon>Sordariomycetidae</taxon>
        <taxon>Diaporthales</taxon>
        <taxon>Cytosporaceae</taxon>
        <taxon>Cytospora</taxon>
    </lineage>
</organism>
<evidence type="ECO:0000256" key="2">
    <source>
        <dbReference type="SAM" id="MobiDB-lite"/>
    </source>
</evidence>
<feature type="region of interest" description="Disordered" evidence="2">
    <location>
        <begin position="1"/>
        <end position="99"/>
    </location>
</feature>